<keyword evidence="2" id="KW-0131">Cell cycle</keyword>
<dbReference type="Proteomes" id="UP000637980">
    <property type="component" value="Unassembled WGS sequence"/>
</dbReference>
<name>A0ABQ3ELQ3_9HYPH</name>
<comment type="caution">
    <text evidence="2">The sequence shown here is derived from an EMBL/GenBank/DDBJ whole genome shotgun (WGS) entry which is preliminary data.</text>
</comment>
<dbReference type="PANTHER" id="PTHR13504">
    <property type="entry name" value="FIDO DOMAIN-CONTAINING PROTEIN DDB_G0283145"/>
    <property type="match status" value="1"/>
</dbReference>
<dbReference type="GO" id="GO:0051301">
    <property type="term" value="P:cell division"/>
    <property type="evidence" value="ECO:0007669"/>
    <property type="project" value="UniProtKB-KW"/>
</dbReference>
<gene>
    <name evidence="2" type="ORF">GCM10007094_35930</name>
</gene>
<dbReference type="InterPro" id="IPR036597">
    <property type="entry name" value="Fido-like_dom_sf"/>
</dbReference>
<keyword evidence="3" id="KW-1185">Reference proteome</keyword>
<reference evidence="3" key="1">
    <citation type="journal article" date="2019" name="Int. J. Syst. Evol. Microbiol.">
        <title>The Global Catalogue of Microorganisms (GCM) 10K type strain sequencing project: providing services to taxonomists for standard genome sequencing and annotation.</title>
        <authorList>
            <consortium name="The Broad Institute Genomics Platform"/>
            <consortium name="The Broad Institute Genome Sequencing Center for Infectious Disease"/>
            <person name="Wu L."/>
            <person name="Ma J."/>
        </authorList>
    </citation>
    <scope>NUCLEOTIDE SEQUENCE [LARGE SCALE GENOMIC DNA]</scope>
    <source>
        <strain evidence="3">KCTC 12861</strain>
    </source>
</reference>
<accession>A0ABQ3ELQ3</accession>
<dbReference type="Pfam" id="PF02661">
    <property type="entry name" value="Fic"/>
    <property type="match status" value="1"/>
</dbReference>
<dbReference type="PANTHER" id="PTHR13504:SF38">
    <property type="entry name" value="FIDO DOMAIN-CONTAINING PROTEIN"/>
    <property type="match status" value="1"/>
</dbReference>
<dbReference type="EMBL" id="BMXE01000007">
    <property type="protein sequence ID" value="GHB43317.1"/>
    <property type="molecule type" value="Genomic_DNA"/>
</dbReference>
<protein>
    <submittedName>
        <fullName evidence="2">Cell division protein Fic</fullName>
    </submittedName>
</protein>
<dbReference type="InterPro" id="IPR003812">
    <property type="entry name" value="Fido"/>
</dbReference>
<evidence type="ECO:0000259" key="1">
    <source>
        <dbReference type="PROSITE" id="PS51459"/>
    </source>
</evidence>
<keyword evidence="2" id="KW-0132">Cell division</keyword>
<dbReference type="InterPro" id="IPR040198">
    <property type="entry name" value="Fido_containing"/>
</dbReference>
<dbReference type="Gene3D" id="1.10.3290.10">
    <property type="entry name" value="Fido-like domain"/>
    <property type="match status" value="1"/>
</dbReference>
<evidence type="ECO:0000313" key="2">
    <source>
        <dbReference type="EMBL" id="GHB43317.1"/>
    </source>
</evidence>
<proteinExistence type="predicted"/>
<dbReference type="RefSeq" id="WP_189438177.1">
    <property type="nucleotide sequence ID" value="NZ_BMXE01000007.1"/>
</dbReference>
<sequence>MHKPFSQAVTVFHESWLPAPATPAGYSALIDAYDLRIPIPHTLCAIGDRHKIIEQNGWRIFTPRHAPEPTLLGHLTFALKNEGLDLAVLKRLFLACGPEPIEELVRSRPTGRYTRRIWFLYEWLLGEQLGLPDVETGAYVDALDTTKQFGGSSVPSPRQRVRNNLPGTPHFCPLIFRSAALEEFQQAKLQEKAMASAASVPKDLLARTAAFLLLKDSKSSFAIEGERPAHDRIQRWGRAIAEAGKTPLSIDEFLRLQRVVIGDDRFVHLGLREEGGFVGMHDRETRMPVPDHISAKPEDLRDLMKGMIEFAQDYAKHLDPVLAAAVLAFGFVYVHPFEDGNGRLHRYLFHHVLAQRGFNPPGVVFPVSSVILERIDTYRQVLEDYSSRLLGKIDWQPTSHGNLTVTNETADFYRFFDATAHAEFLYACVKRTVEHDLPEEARFLQNHDRFQRELSQIVDMPARLADLLFRFLNQNNGKLSHRAKAKEFAALTEEETGRIEEIYERCFE</sequence>
<dbReference type="SUPFAM" id="SSF140931">
    <property type="entry name" value="Fic-like"/>
    <property type="match status" value="1"/>
</dbReference>
<feature type="domain" description="Fido" evidence="1">
    <location>
        <begin position="248"/>
        <end position="418"/>
    </location>
</feature>
<organism evidence="2 3">
    <name type="scientific">Pseudovibrio japonicus</name>
    <dbReference type="NCBI Taxonomy" id="366534"/>
    <lineage>
        <taxon>Bacteria</taxon>
        <taxon>Pseudomonadati</taxon>
        <taxon>Pseudomonadota</taxon>
        <taxon>Alphaproteobacteria</taxon>
        <taxon>Hyphomicrobiales</taxon>
        <taxon>Stappiaceae</taxon>
        <taxon>Pseudovibrio</taxon>
    </lineage>
</organism>
<evidence type="ECO:0000313" key="3">
    <source>
        <dbReference type="Proteomes" id="UP000637980"/>
    </source>
</evidence>
<dbReference type="PROSITE" id="PS51459">
    <property type="entry name" value="FIDO"/>
    <property type="match status" value="1"/>
</dbReference>